<organism evidence="1 2">
    <name type="scientific">Arthrobacter ulcerisalmonis</name>
    <dbReference type="NCBI Taxonomy" id="2483813"/>
    <lineage>
        <taxon>Bacteria</taxon>
        <taxon>Bacillati</taxon>
        <taxon>Actinomycetota</taxon>
        <taxon>Actinomycetes</taxon>
        <taxon>Micrococcales</taxon>
        <taxon>Micrococcaceae</taxon>
        <taxon>Arthrobacter</taxon>
    </lineage>
</organism>
<reference evidence="1 2" key="1">
    <citation type="submission" date="2018-11" db="EMBL/GenBank/DDBJ databases">
        <authorList>
            <person name="Criscuolo A."/>
        </authorList>
    </citation>
    <scope>NUCLEOTIDE SEQUENCE [LARGE SCALE GENOMIC DNA]</scope>
    <source>
        <strain evidence="1">AT11b</strain>
    </source>
</reference>
<dbReference type="AlphaFoldDB" id="A0A3P5X8Z1"/>
<dbReference type="Pfam" id="PF12900">
    <property type="entry name" value="Pyridox_ox_2"/>
    <property type="match status" value="1"/>
</dbReference>
<evidence type="ECO:0000313" key="2">
    <source>
        <dbReference type="Proteomes" id="UP000280861"/>
    </source>
</evidence>
<protein>
    <submittedName>
        <fullName evidence="1">Pyridoxamine 5'-phosphate oxidase</fullName>
    </submittedName>
</protein>
<dbReference type="Gene3D" id="2.30.110.10">
    <property type="entry name" value="Electron Transport, Fmn-binding Protein, Chain A"/>
    <property type="match status" value="1"/>
</dbReference>
<keyword evidence="2" id="KW-1185">Reference proteome</keyword>
<sequence>MINQPPVSGTQVLTADRCWGFLREATVGRLAFVLNGKPEIYPVNFVVDHGSMVFRTANGRKLLALADGGEVAFEADGTTNAGAAAWSVIVKGRAVAISRTDDLLDTVFLPLHPWENGTKERFVRVTPETITGRLFSVAGLAAWQPPLDSATRAGAE</sequence>
<dbReference type="SUPFAM" id="SSF50475">
    <property type="entry name" value="FMN-binding split barrel"/>
    <property type="match status" value="1"/>
</dbReference>
<dbReference type="RefSeq" id="WP_124092955.1">
    <property type="nucleotide sequence ID" value="NZ_CBCRYA010000001.1"/>
</dbReference>
<dbReference type="InterPro" id="IPR024747">
    <property type="entry name" value="Pyridox_Oxase-rel"/>
</dbReference>
<gene>
    <name evidence="1" type="ORF">PSET11_02873</name>
</gene>
<name>A0A3P5X8Z1_9MICC</name>
<dbReference type="InterPro" id="IPR012349">
    <property type="entry name" value="Split_barrel_FMN-bd"/>
</dbReference>
<dbReference type="Proteomes" id="UP000280861">
    <property type="component" value="Unassembled WGS sequence"/>
</dbReference>
<dbReference type="OrthoDB" id="7062584at2"/>
<accession>A0A3P5X8Z1</accession>
<proteinExistence type="predicted"/>
<evidence type="ECO:0000313" key="1">
    <source>
        <dbReference type="EMBL" id="VDC31155.1"/>
    </source>
</evidence>
<dbReference type="EMBL" id="UXAU01000038">
    <property type="protein sequence ID" value="VDC31155.1"/>
    <property type="molecule type" value="Genomic_DNA"/>
</dbReference>